<name>A0ABD3YCU6_9GAMM</name>
<dbReference type="AlphaFoldDB" id="A0ABD3YCU6"/>
<dbReference type="GO" id="GO:0003677">
    <property type="term" value="F:DNA binding"/>
    <property type="evidence" value="ECO:0007669"/>
    <property type="project" value="UniProtKB-KW"/>
</dbReference>
<dbReference type="PANTHER" id="PTHR30408:SF13">
    <property type="entry name" value="TYPE I RESTRICTION ENZYME HINDI SPECIFICITY SUBUNIT"/>
    <property type="match status" value="1"/>
</dbReference>
<evidence type="ECO:0000256" key="3">
    <source>
        <dbReference type="ARBA" id="ARBA00023125"/>
    </source>
</evidence>
<reference evidence="5 6" key="1">
    <citation type="submission" date="2014-04" db="EMBL/GenBank/DDBJ databases">
        <title>Pseudoalteromonas galatheae sp. nov., isolated from a deep-sea polychaete near Canal Concepcion, Chile.</title>
        <authorList>
            <person name="Machado H.R."/>
            <person name="Gram L."/>
            <person name="Vynne N.G."/>
        </authorList>
    </citation>
    <scope>NUCLEOTIDE SEQUENCE [LARGE SCALE GENOMIC DNA]</scope>
    <source>
        <strain evidence="5 6">KMM216</strain>
    </source>
</reference>
<evidence type="ECO:0000313" key="6">
    <source>
        <dbReference type="Proteomes" id="UP000027154"/>
    </source>
</evidence>
<feature type="domain" description="Type I restriction modification DNA specificity" evidence="4">
    <location>
        <begin position="38"/>
        <end position="195"/>
    </location>
</feature>
<proteinExistence type="inferred from homology"/>
<evidence type="ECO:0000256" key="1">
    <source>
        <dbReference type="ARBA" id="ARBA00010923"/>
    </source>
</evidence>
<dbReference type="SUPFAM" id="SSF116734">
    <property type="entry name" value="DNA methylase specificity domain"/>
    <property type="match status" value="2"/>
</dbReference>
<dbReference type="EMBL" id="JJNZ01000011">
    <property type="protein sequence ID" value="KDC52573.1"/>
    <property type="molecule type" value="Genomic_DNA"/>
</dbReference>
<accession>A0ABD3YCU6</accession>
<dbReference type="InterPro" id="IPR052021">
    <property type="entry name" value="Type-I_RS_S_subunit"/>
</dbReference>
<dbReference type="Pfam" id="PF01420">
    <property type="entry name" value="Methylase_S"/>
    <property type="match status" value="2"/>
</dbReference>
<evidence type="ECO:0000313" key="5">
    <source>
        <dbReference type="EMBL" id="KDC52573.1"/>
    </source>
</evidence>
<sequence>MGSSLKTYTVEELVNLGALEKPLDGNHGGIHPKSSEFVAEGIPFIMASDMKNGKIDTRNCKFISEDQARGLRKGFAKEGDVLLSHKATIGRTAIVDNIDTAFIVLTPQVTYYRVKNLGVINPKYLKYYFDSVQFQSLFEQWAGGGSTRLYLGITGQMKLPIELPDIETQNSIASIISDYDLKLLLNRQTNQTLEQMAQALFKSWFVDFDPVFDNLLASVDFKLENLETSLPDELKQKAQRRLAALDSLENVAQCKASLIALAHELQAQTQAAEQVSETPVKPNFNANPKILAQHANTHAHFTNEFEHSEQLGWIPKGWKQKYLSDLLEVKYGKDHKKLDDGKYPVYGSGGLMRSAESFLYDGESVLIPRKGTLSNIMHINGSFWTVDTMFYTIPKVPKVAKFMFYHLKALDFAAMNVGSAVPSMTTKVLNSLELLFPSVEVLYKFDRVIEDYFNKIDFNKLNINQLESLRNTLLPKLISGELQIPNVAIDEEVVD</sequence>
<keyword evidence="2" id="KW-0680">Restriction system</keyword>
<dbReference type="RefSeq" id="WP_050484120.1">
    <property type="nucleotide sequence ID" value="NZ_JJNZ01000011.1"/>
</dbReference>
<comment type="similarity">
    <text evidence="1">Belongs to the type-I restriction system S methylase family.</text>
</comment>
<dbReference type="InterPro" id="IPR044946">
    <property type="entry name" value="Restrct_endonuc_typeI_TRD_sf"/>
</dbReference>
<comment type="caution">
    <text evidence="5">The sequence shown here is derived from an EMBL/GenBank/DDBJ whole genome shotgun (WGS) entry which is preliminary data.</text>
</comment>
<feature type="domain" description="Type I restriction modification DNA specificity" evidence="4">
    <location>
        <begin position="315"/>
        <end position="467"/>
    </location>
</feature>
<dbReference type="InterPro" id="IPR000055">
    <property type="entry name" value="Restrct_endonuc_typeI_TRD"/>
</dbReference>
<gene>
    <name evidence="5" type="ORF">DC53_04380</name>
</gene>
<evidence type="ECO:0000256" key="2">
    <source>
        <dbReference type="ARBA" id="ARBA00022747"/>
    </source>
</evidence>
<keyword evidence="3" id="KW-0238">DNA-binding</keyword>
<dbReference type="CDD" id="cd17288">
    <property type="entry name" value="RMtype1_S_LlaAI06ORF1089P_TRD1-CR1_like"/>
    <property type="match status" value="1"/>
</dbReference>
<dbReference type="GO" id="GO:0009307">
    <property type="term" value="P:DNA restriction-modification system"/>
    <property type="evidence" value="ECO:0007669"/>
    <property type="project" value="UniProtKB-KW"/>
</dbReference>
<organism evidence="5 6">
    <name type="scientific">Pseudoalteromonas fuliginea</name>
    <dbReference type="NCBI Taxonomy" id="1872678"/>
    <lineage>
        <taxon>Bacteria</taxon>
        <taxon>Pseudomonadati</taxon>
        <taxon>Pseudomonadota</taxon>
        <taxon>Gammaproteobacteria</taxon>
        <taxon>Alteromonadales</taxon>
        <taxon>Pseudoalteromonadaceae</taxon>
        <taxon>Pseudoalteromonas</taxon>
    </lineage>
</organism>
<dbReference type="Gene3D" id="3.90.220.20">
    <property type="entry name" value="DNA methylase specificity domains"/>
    <property type="match status" value="2"/>
</dbReference>
<dbReference type="PANTHER" id="PTHR30408">
    <property type="entry name" value="TYPE-1 RESTRICTION ENZYME ECOKI SPECIFICITY PROTEIN"/>
    <property type="match status" value="1"/>
</dbReference>
<protein>
    <recommendedName>
        <fullName evidence="4">Type I restriction modification DNA specificity domain-containing protein</fullName>
    </recommendedName>
</protein>
<evidence type="ECO:0000259" key="4">
    <source>
        <dbReference type="Pfam" id="PF01420"/>
    </source>
</evidence>
<dbReference type="Proteomes" id="UP000027154">
    <property type="component" value="Unassembled WGS sequence"/>
</dbReference>